<protein>
    <submittedName>
        <fullName evidence="2">Glycosyl transferase family 1</fullName>
    </submittedName>
</protein>
<sequence>MSKVLAKSNVAFLGTSLPRECGLATFTQDLFNELEQFDDMNTPRVIAIDNNSTYTYGKQVMMHFNQNLRPEYIKAALELNRSDTDVLIIQHEFGIYGGESGEYVLDLAERLQIPFIVIFHTVLSTPSPKQLSIVKRLAELSFKAVTMSQSTIPDLLGIYGVAAEKVCMIHHGVPALVTASREELKKQYGCTDRKIISTFGFLSPGKGIEYAIEAMSGVTAKHPDAIYMIWGKTHPNVKQESGEVYRESLIDLVGKLNLQNNVRFINRLLTQEEIVQSLVLSDIYVTPYLGKDQAVSGTLAYGVGYGRVIVSTPYRYAKEMLAEGRGLIADFRDAASLETCILEILDHPERQIEMEQRTHLLGRTIMWNQIAKQYAALIRESISSPTWVHGSVI</sequence>
<dbReference type="Proteomes" id="UP000054526">
    <property type="component" value="Unassembled WGS sequence"/>
</dbReference>
<dbReference type="EMBL" id="JXAL01000021">
    <property type="protein sequence ID" value="KIL35464.1"/>
    <property type="molecule type" value="Genomic_DNA"/>
</dbReference>
<evidence type="ECO:0000313" key="2">
    <source>
        <dbReference type="EMBL" id="KIL35464.1"/>
    </source>
</evidence>
<evidence type="ECO:0000259" key="1">
    <source>
        <dbReference type="Pfam" id="PF00534"/>
    </source>
</evidence>
<organism evidence="2 3">
    <name type="scientific">Cohnella kolymensis</name>
    <dbReference type="NCBI Taxonomy" id="1590652"/>
    <lineage>
        <taxon>Bacteria</taxon>
        <taxon>Bacillati</taxon>
        <taxon>Bacillota</taxon>
        <taxon>Bacilli</taxon>
        <taxon>Bacillales</taxon>
        <taxon>Paenibacillaceae</taxon>
        <taxon>Cohnella</taxon>
    </lineage>
</organism>
<keyword evidence="2" id="KW-0808">Transferase</keyword>
<name>A0ABR5A354_9BACL</name>
<comment type="caution">
    <text evidence="2">The sequence shown here is derived from an EMBL/GenBank/DDBJ whole genome shotgun (WGS) entry which is preliminary data.</text>
</comment>
<gene>
    <name evidence="2" type="ORF">SD71_13140</name>
</gene>
<evidence type="ECO:0000313" key="3">
    <source>
        <dbReference type="Proteomes" id="UP000054526"/>
    </source>
</evidence>
<dbReference type="SUPFAM" id="SSF53756">
    <property type="entry name" value="UDP-Glycosyltransferase/glycogen phosphorylase"/>
    <property type="match status" value="1"/>
</dbReference>
<dbReference type="RefSeq" id="WP_041063928.1">
    <property type="nucleotide sequence ID" value="NZ_JXAL01000021.1"/>
</dbReference>
<proteinExistence type="predicted"/>
<dbReference type="InterPro" id="IPR001296">
    <property type="entry name" value="Glyco_trans_1"/>
</dbReference>
<dbReference type="GO" id="GO:0016740">
    <property type="term" value="F:transferase activity"/>
    <property type="evidence" value="ECO:0007669"/>
    <property type="project" value="UniProtKB-KW"/>
</dbReference>
<accession>A0ABR5A354</accession>
<dbReference type="CDD" id="cd03822">
    <property type="entry name" value="GT4_mannosyltransferase-like"/>
    <property type="match status" value="1"/>
</dbReference>
<keyword evidence="3" id="KW-1185">Reference proteome</keyword>
<reference evidence="2 3" key="1">
    <citation type="submission" date="2014-12" db="EMBL/GenBank/DDBJ databases">
        <title>Draft genome sequence of Cohnella kolymensis strain B-2846.</title>
        <authorList>
            <person name="Karlyshev A.V."/>
            <person name="Kudryashova E.B."/>
        </authorList>
    </citation>
    <scope>NUCLEOTIDE SEQUENCE [LARGE SCALE GENOMIC DNA]</scope>
    <source>
        <strain evidence="2 3">VKM B-2846</strain>
    </source>
</reference>
<dbReference type="Pfam" id="PF00534">
    <property type="entry name" value="Glycos_transf_1"/>
    <property type="match status" value="1"/>
</dbReference>
<feature type="domain" description="Glycosyl transferase family 1" evidence="1">
    <location>
        <begin position="181"/>
        <end position="357"/>
    </location>
</feature>
<dbReference type="PANTHER" id="PTHR12526">
    <property type="entry name" value="GLYCOSYLTRANSFERASE"/>
    <property type="match status" value="1"/>
</dbReference>
<dbReference type="PANTHER" id="PTHR12526:SF572">
    <property type="entry name" value="BLL5144 PROTEIN"/>
    <property type="match status" value="1"/>
</dbReference>
<dbReference type="Gene3D" id="3.40.50.2000">
    <property type="entry name" value="Glycogen Phosphorylase B"/>
    <property type="match status" value="2"/>
</dbReference>